<proteinExistence type="inferred from homology"/>
<comment type="similarity">
    <text evidence="1 8">Belongs to the SOS response-associated peptidase family.</text>
</comment>
<dbReference type="Pfam" id="PF02586">
    <property type="entry name" value="SRAP"/>
    <property type="match status" value="1"/>
</dbReference>
<keyword evidence="5" id="KW-0190">Covalent protein-DNA linkage</keyword>
<dbReference type="GO" id="GO:0003697">
    <property type="term" value="F:single-stranded DNA binding"/>
    <property type="evidence" value="ECO:0007669"/>
    <property type="project" value="InterPro"/>
</dbReference>
<dbReference type="InterPro" id="IPR036590">
    <property type="entry name" value="SRAP-like"/>
</dbReference>
<dbReference type="EMBL" id="OMOQ01000003">
    <property type="protein sequence ID" value="SPH24444.1"/>
    <property type="molecule type" value="Genomic_DNA"/>
</dbReference>
<keyword evidence="3" id="KW-0227">DNA damage</keyword>
<evidence type="ECO:0000313" key="10">
    <source>
        <dbReference type="Proteomes" id="UP000244924"/>
    </source>
</evidence>
<keyword evidence="10" id="KW-1185">Reference proteome</keyword>
<dbReference type="GO" id="GO:0008233">
    <property type="term" value="F:peptidase activity"/>
    <property type="evidence" value="ECO:0007669"/>
    <property type="project" value="UniProtKB-KW"/>
</dbReference>
<dbReference type="OrthoDB" id="9782620at2"/>
<evidence type="ECO:0000256" key="1">
    <source>
        <dbReference type="ARBA" id="ARBA00008136"/>
    </source>
</evidence>
<evidence type="ECO:0000256" key="6">
    <source>
        <dbReference type="ARBA" id="ARBA00023125"/>
    </source>
</evidence>
<protein>
    <recommendedName>
        <fullName evidence="8">Abasic site processing protein</fullName>
        <ecNumber evidence="8">3.4.-.-</ecNumber>
    </recommendedName>
</protein>
<keyword evidence="4 8" id="KW-0378">Hydrolase</keyword>
<evidence type="ECO:0000256" key="8">
    <source>
        <dbReference type="RuleBase" id="RU364100"/>
    </source>
</evidence>
<keyword evidence="2 8" id="KW-0645">Protease</keyword>
<dbReference type="RefSeq" id="WP_108854442.1">
    <property type="nucleotide sequence ID" value="NZ_OMOQ01000003.1"/>
</dbReference>
<name>A0A2R8BLX6_9RHOB</name>
<evidence type="ECO:0000256" key="2">
    <source>
        <dbReference type="ARBA" id="ARBA00022670"/>
    </source>
</evidence>
<accession>A0A2R8BLX6</accession>
<dbReference type="InterPro" id="IPR003738">
    <property type="entry name" value="SRAP"/>
</dbReference>
<evidence type="ECO:0000256" key="5">
    <source>
        <dbReference type="ARBA" id="ARBA00023124"/>
    </source>
</evidence>
<dbReference type="AlphaFoldDB" id="A0A2R8BLX6"/>
<evidence type="ECO:0000256" key="7">
    <source>
        <dbReference type="ARBA" id="ARBA00023239"/>
    </source>
</evidence>
<dbReference type="GO" id="GO:0106300">
    <property type="term" value="P:protein-DNA covalent cross-linking repair"/>
    <property type="evidence" value="ECO:0007669"/>
    <property type="project" value="InterPro"/>
</dbReference>
<sequence>MCGRMSHAGLTSQQLFDWLEHGIKPEGYEPDIPQSWNVPPTSMIPIVRRIDGELRMDMARWWLVPHWHRGGLKELKAATFNARSETVAKVPAFRDAYRRNRCVVPAAGYYEWQVGDHGKRPHFIHAGGNAPALVFAGLWTSVKLPDYEGLTCTILTEESAGKLRDIHSRAPVMLDPDAIADWLDGADIAQVVRLPETRLAWHEVGPDVGAVRNDGPQLIEPVG</sequence>
<gene>
    <name evidence="9" type="primary">yedK</name>
    <name evidence="9" type="ORF">DEA8626_03496</name>
</gene>
<organism evidence="9 10">
    <name type="scientific">Albidovulum aquaemixtae</name>
    <dbReference type="NCBI Taxonomy" id="1542388"/>
    <lineage>
        <taxon>Bacteria</taxon>
        <taxon>Pseudomonadati</taxon>
        <taxon>Pseudomonadota</taxon>
        <taxon>Alphaproteobacteria</taxon>
        <taxon>Rhodobacterales</taxon>
        <taxon>Paracoccaceae</taxon>
        <taxon>Albidovulum</taxon>
    </lineage>
</organism>
<evidence type="ECO:0000313" key="9">
    <source>
        <dbReference type="EMBL" id="SPH24444.1"/>
    </source>
</evidence>
<evidence type="ECO:0000256" key="4">
    <source>
        <dbReference type="ARBA" id="ARBA00022801"/>
    </source>
</evidence>
<dbReference type="PANTHER" id="PTHR13604:SF0">
    <property type="entry name" value="ABASIC SITE PROCESSING PROTEIN HMCES"/>
    <property type="match status" value="1"/>
</dbReference>
<keyword evidence="6" id="KW-0238">DNA-binding</keyword>
<dbReference type="GO" id="GO:0016829">
    <property type="term" value="F:lyase activity"/>
    <property type="evidence" value="ECO:0007669"/>
    <property type="project" value="UniProtKB-KW"/>
</dbReference>
<keyword evidence="7" id="KW-0456">Lyase</keyword>
<dbReference type="PANTHER" id="PTHR13604">
    <property type="entry name" value="DC12-RELATED"/>
    <property type="match status" value="1"/>
</dbReference>
<dbReference type="SUPFAM" id="SSF143081">
    <property type="entry name" value="BB1717-like"/>
    <property type="match status" value="1"/>
</dbReference>
<dbReference type="Proteomes" id="UP000244924">
    <property type="component" value="Unassembled WGS sequence"/>
</dbReference>
<dbReference type="Gene3D" id="3.90.1680.10">
    <property type="entry name" value="SOS response associated peptidase-like"/>
    <property type="match status" value="1"/>
</dbReference>
<evidence type="ECO:0000256" key="3">
    <source>
        <dbReference type="ARBA" id="ARBA00022763"/>
    </source>
</evidence>
<reference evidence="9 10" key="1">
    <citation type="submission" date="2018-03" db="EMBL/GenBank/DDBJ databases">
        <authorList>
            <person name="Keele B.F."/>
        </authorList>
    </citation>
    <scope>NUCLEOTIDE SEQUENCE [LARGE SCALE GENOMIC DNA]</scope>
    <source>
        <strain evidence="9 10">CECT 8626</strain>
    </source>
</reference>
<dbReference type="GO" id="GO:0006508">
    <property type="term" value="P:proteolysis"/>
    <property type="evidence" value="ECO:0007669"/>
    <property type="project" value="UniProtKB-KW"/>
</dbReference>
<dbReference type="EC" id="3.4.-.-" evidence="8"/>